<dbReference type="EMBL" id="JBHSQO010000006">
    <property type="protein sequence ID" value="MFC6089209.1"/>
    <property type="molecule type" value="Genomic_DNA"/>
</dbReference>
<keyword evidence="5" id="KW-1185">Reference proteome</keyword>
<feature type="compositionally biased region" description="Basic and acidic residues" evidence="1">
    <location>
        <begin position="173"/>
        <end position="188"/>
    </location>
</feature>
<feature type="transmembrane region" description="Helical" evidence="2">
    <location>
        <begin position="230"/>
        <end position="253"/>
    </location>
</feature>
<dbReference type="Pfam" id="PF08044">
    <property type="entry name" value="DUF1707"/>
    <property type="match status" value="1"/>
</dbReference>
<keyword evidence="2" id="KW-0472">Membrane</keyword>
<evidence type="ECO:0000256" key="1">
    <source>
        <dbReference type="SAM" id="MobiDB-lite"/>
    </source>
</evidence>
<evidence type="ECO:0000313" key="5">
    <source>
        <dbReference type="Proteomes" id="UP001596220"/>
    </source>
</evidence>
<keyword evidence="2" id="KW-1133">Transmembrane helix</keyword>
<evidence type="ECO:0000313" key="4">
    <source>
        <dbReference type="EMBL" id="MFC6089209.1"/>
    </source>
</evidence>
<dbReference type="Proteomes" id="UP001596220">
    <property type="component" value="Unassembled WGS sequence"/>
</dbReference>
<feature type="transmembrane region" description="Helical" evidence="2">
    <location>
        <begin position="265"/>
        <end position="286"/>
    </location>
</feature>
<sequence>MTESHFKAADDDRGVVVARLAKAHAEGRLTRTEFDERSRAVQDARSYAELRDLTADLPDPDRGPDRGPSPADRDRPLPGGAGGDRPEPLWQSRPVPVQDDPNAAPVWRSAPVDGQEQAGSGRPAPVWQDASTPGGRDDRDDRAADAKPTPVWQDGPAAGGSSGRAPAGARIGPDAHADRDPGYDRDTGYDQGTGYGAPAGTGYAPSSQRQPQRPRREPPPVPEKRGKATVFLTVLTVVWLFASAINLLIWGIINGTSETSVYPWWLWVAGPLGIVVLTAHLVRFGLRR</sequence>
<name>A0ABW1P192_9PSEU</name>
<comment type="caution">
    <text evidence="4">The sequence shown here is derived from an EMBL/GenBank/DDBJ whole genome shotgun (WGS) entry which is preliminary data.</text>
</comment>
<feature type="domain" description="DUF1707" evidence="3">
    <location>
        <begin position="8"/>
        <end position="58"/>
    </location>
</feature>
<proteinExistence type="predicted"/>
<dbReference type="RefSeq" id="WP_380634292.1">
    <property type="nucleotide sequence ID" value="NZ_JBHSQO010000006.1"/>
</dbReference>
<protein>
    <submittedName>
        <fullName evidence="4">DUF1707 domain-containing protein</fullName>
    </submittedName>
</protein>
<dbReference type="InterPro" id="IPR012551">
    <property type="entry name" value="DUF1707_SHOCT-like"/>
</dbReference>
<feature type="compositionally biased region" description="Basic and acidic residues" evidence="1">
    <location>
        <begin position="135"/>
        <end position="145"/>
    </location>
</feature>
<feature type="compositionally biased region" description="Basic and acidic residues" evidence="1">
    <location>
        <begin position="214"/>
        <end position="224"/>
    </location>
</feature>
<feature type="region of interest" description="Disordered" evidence="1">
    <location>
        <begin position="33"/>
        <end position="224"/>
    </location>
</feature>
<evidence type="ECO:0000259" key="3">
    <source>
        <dbReference type="Pfam" id="PF08044"/>
    </source>
</evidence>
<feature type="compositionally biased region" description="Basic and acidic residues" evidence="1">
    <location>
        <begin position="33"/>
        <end position="76"/>
    </location>
</feature>
<keyword evidence="2" id="KW-0812">Transmembrane</keyword>
<reference evidence="5" key="1">
    <citation type="journal article" date="2019" name="Int. J. Syst. Evol. Microbiol.">
        <title>The Global Catalogue of Microorganisms (GCM) 10K type strain sequencing project: providing services to taxonomists for standard genome sequencing and annotation.</title>
        <authorList>
            <consortium name="The Broad Institute Genomics Platform"/>
            <consortium name="The Broad Institute Genome Sequencing Center for Infectious Disease"/>
            <person name="Wu L."/>
            <person name="Ma J."/>
        </authorList>
    </citation>
    <scope>NUCLEOTIDE SEQUENCE [LARGE SCALE GENOMIC DNA]</scope>
    <source>
        <strain evidence="5">CGMCC 4.7246</strain>
    </source>
</reference>
<gene>
    <name evidence="4" type="ORF">ACFP3R_07990</name>
</gene>
<organism evidence="4 5">
    <name type="scientific">Saccharothrix lopnurensis</name>
    <dbReference type="NCBI Taxonomy" id="1670621"/>
    <lineage>
        <taxon>Bacteria</taxon>
        <taxon>Bacillati</taxon>
        <taxon>Actinomycetota</taxon>
        <taxon>Actinomycetes</taxon>
        <taxon>Pseudonocardiales</taxon>
        <taxon>Pseudonocardiaceae</taxon>
        <taxon>Saccharothrix</taxon>
    </lineage>
</organism>
<evidence type="ECO:0000256" key="2">
    <source>
        <dbReference type="SAM" id="Phobius"/>
    </source>
</evidence>
<accession>A0ABW1P192</accession>
<feature type="compositionally biased region" description="Low complexity" evidence="1">
    <location>
        <begin position="163"/>
        <end position="172"/>
    </location>
</feature>
<feature type="compositionally biased region" description="Low complexity" evidence="1">
    <location>
        <begin position="200"/>
        <end position="211"/>
    </location>
</feature>